<dbReference type="PROSITE" id="PS50022">
    <property type="entry name" value="FA58C_3"/>
    <property type="match status" value="1"/>
</dbReference>
<keyword evidence="1" id="KW-1133">Transmembrane helix</keyword>
<dbReference type="InterPro" id="IPR013424">
    <property type="entry name" value="Ice-binding_C"/>
</dbReference>
<dbReference type="RefSeq" id="WP_394478364.1">
    <property type="nucleotide sequence ID" value="NZ_JBIGHV010000003.1"/>
</dbReference>
<feature type="domain" description="F5/8 type C" evidence="3">
    <location>
        <begin position="8"/>
        <end position="159"/>
    </location>
</feature>
<dbReference type="NCBIfam" id="TIGR02595">
    <property type="entry name" value="PEP_CTERM"/>
    <property type="match status" value="1"/>
</dbReference>
<dbReference type="EMBL" id="JBIGHV010000003">
    <property type="protein sequence ID" value="MFG6430253.1"/>
    <property type="molecule type" value="Genomic_DNA"/>
</dbReference>
<evidence type="ECO:0000259" key="3">
    <source>
        <dbReference type="PROSITE" id="PS50022"/>
    </source>
</evidence>
<feature type="chain" id="PRO_5047542680" evidence="2">
    <location>
        <begin position="23"/>
        <end position="189"/>
    </location>
</feature>
<evidence type="ECO:0000256" key="2">
    <source>
        <dbReference type="SAM" id="SignalP"/>
    </source>
</evidence>
<sequence>MSIQVKSAVAIGLLGLAAAAQATTAGVTVTGNTAGVTNAAFAADGFTPADFTDWQTNAGWWNGFGETITFKLDQSYHLSSATVTLDWNDVYRFYASTDGVSYTTLFTVSGLFDQSTVNSGQVTLPVTFAQTALAYQYVRVQALYGDGFNSVGEVSFSGTAAAVPEPTSLALMLGGIGIVGFVARRRIGR</sequence>
<keyword evidence="1" id="KW-0472">Membrane</keyword>
<gene>
    <name evidence="4" type="ORF">ACG00Y_10035</name>
</gene>
<proteinExistence type="predicted"/>
<dbReference type="Pfam" id="PF07589">
    <property type="entry name" value="PEP-CTERM"/>
    <property type="match status" value="1"/>
</dbReference>
<dbReference type="Gene3D" id="2.60.120.260">
    <property type="entry name" value="Galactose-binding domain-like"/>
    <property type="match status" value="1"/>
</dbReference>
<keyword evidence="2" id="KW-0732">Signal</keyword>
<dbReference type="SUPFAM" id="SSF49785">
    <property type="entry name" value="Galactose-binding domain-like"/>
    <property type="match status" value="1"/>
</dbReference>
<feature type="transmembrane region" description="Helical" evidence="1">
    <location>
        <begin position="166"/>
        <end position="183"/>
    </location>
</feature>
<protein>
    <submittedName>
        <fullName evidence="4">PEP-CTERM sorting domain-containing protein</fullName>
    </submittedName>
</protein>
<keyword evidence="1" id="KW-0812">Transmembrane</keyword>
<keyword evidence="5" id="KW-1185">Reference proteome</keyword>
<feature type="signal peptide" evidence="2">
    <location>
        <begin position="1"/>
        <end position="22"/>
    </location>
</feature>
<evidence type="ECO:0000313" key="4">
    <source>
        <dbReference type="EMBL" id="MFG6430253.1"/>
    </source>
</evidence>
<accession>A0ABW7F4N6</accession>
<organism evidence="4 5">
    <name type="scientific">Pelomonas parva</name>
    <dbReference type="NCBI Taxonomy" id="3299032"/>
    <lineage>
        <taxon>Bacteria</taxon>
        <taxon>Pseudomonadati</taxon>
        <taxon>Pseudomonadota</taxon>
        <taxon>Betaproteobacteria</taxon>
        <taxon>Burkholderiales</taxon>
        <taxon>Sphaerotilaceae</taxon>
        <taxon>Roseateles</taxon>
    </lineage>
</organism>
<comment type="caution">
    <text evidence="4">The sequence shown here is derived from an EMBL/GenBank/DDBJ whole genome shotgun (WGS) entry which is preliminary data.</text>
</comment>
<evidence type="ECO:0000313" key="5">
    <source>
        <dbReference type="Proteomes" id="UP001606210"/>
    </source>
</evidence>
<dbReference type="Proteomes" id="UP001606210">
    <property type="component" value="Unassembled WGS sequence"/>
</dbReference>
<name>A0ABW7F4N6_9BURK</name>
<dbReference type="InterPro" id="IPR008979">
    <property type="entry name" value="Galactose-bd-like_sf"/>
</dbReference>
<reference evidence="4 5" key="1">
    <citation type="submission" date="2024-08" db="EMBL/GenBank/DDBJ databases">
        <authorList>
            <person name="Lu H."/>
        </authorList>
    </citation>
    <scope>NUCLEOTIDE SEQUENCE [LARGE SCALE GENOMIC DNA]</scope>
    <source>
        <strain evidence="4 5">LYH14W</strain>
    </source>
</reference>
<evidence type="ECO:0000256" key="1">
    <source>
        <dbReference type="SAM" id="Phobius"/>
    </source>
</evidence>
<dbReference type="InterPro" id="IPR000421">
    <property type="entry name" value="FA58C"/>
</dbReference>